<dbReference type="PANTHER" id="PTHR11733">
    <property type="entry name" value="ZINC METALLOPROTEASE FAMILY M13 NEPRILYSIN-RELATED"/>
    <property type="match status" value="1"/>
</dbReference>
<keyword evidence="7" id="KW-0482">Metalloprotease</keyword>
<evidence type="ECO:0000256" key="3">
    <source>
        <dbReference type="ARBA" id="ARBA00022670"/>
    </source>
</evidence>
<accession>A0A8B7P388</accession>
<evidence type="ECO:0000256" key="1">
    <source>
        <dbReference type="ARBA" id="ARBA00001947"/>
    </source>
</evidence>
<evidence type="ECO:0000256" key="2">
    <source>
        <dbReference type="ARBA" id="ARBA00007357"/>
    </source>
</evidence>
<dbReference type="GeneID" id="108676844"/>
<dbReference type="KEGG" id="hazt:108676844"/>
<name>A0A8B7P388_HYAAZ</name>
<feature type="region of interest" description="Disordered" evidence="8">
    <location>
        <begin position="1"/>
        <end position="32"/>
    </location>
</feature>
<evidence type="ECO:0000256" key="9">
    <source>
        <dbReference type="SAM" id="Phobius"/>
    </source>
</evidence>
<reference evidence="13" key="1">
    <citation type="submission" date="2025-08" db="UniProtKB">
        <authorList>
            <consortium name="RefSeq"/>
        </authorList>
    </citation>
    <scope>IDENTIFICATION</scope>
    <source>
        <tissue evidence="13">Whole organism</tissue>
    </source>
</reference>
<keyword evidence="9" id="KW-0812">Transmembrane</keyword>
<gene>
    <name evidence="13" type="primary">LOC108676844</name>
</gene>
<dbReference type="Pfam" id="PF05649">
    <property type="entry name" value="Peptidase_M13_N"/>
    <property type="match status" value="1"/>
</dbReference>
<dbReference type="PRINTS" id="PR00786">
    <property type="entry name" value="NEPRILYSIN"/>
</dbReference>
<evidence type="ECO:0000256" key="7">
    <source>
        <dbReference type="ARBA" id="ARBA00023049"/>
    </source>
</evidence>
<dbReference type="Proteomes" id="UP000694843">
    <property type="component" value="Unplaced"/>
</dbReference>
<dbReference type="GO" id="GO:0016485">
    <property type="term" value="P:protein processing"/>
    <property type="evidence" value="ECO:0007669"/>
    <property type="project" value="TreeGrafter"/>
</dbReference>
<comment type="cofactor">
    <cofactor evidence="1">
        <name>Zn(2+)</name>
        <dbReference type="ChEBI" id="CHEBI:29105"/>
    </cofactor>
</comment>
<dbReference type="InterPro" id="IPR008753">
    <property type="entry name" value="Peptidase_M13_N"/>
</dbReference>
<dbReference type="PROSITE" id="PS51885">
    <property type="entry name" value="NEPRILYSIN"/>
    <property type="match status" value="1"/>
</dbReference>
<dbReference type="GO" id="GO:0005886">
    <property type="term" value="C:plasma membrane"/>
    <property type="evidence" value="ECO:0007669"/>
    <property type="project" value="TreeGrafter"/>
</dbReference>
<evidence type="ECO:0000256" key="6">
    <source>
        <dbReference type="ARBA" id="ARBA00022833"/>
    </source>
</evidence>
<evidence type="ECO:0000259" key="10">
    <source>
        <dbReference type="Pfam" id="PF01431"/>
    </source>
</evidence>
<feature type="compositionally biased region" description="Basic and acidic residues" evidence="8">
    <location>
        <begin position="1"/>
        <end position="12"/>
    </location>
</feature>
<dbReference type="InterPro" id="IPR042089">
    <property type="entry name" value="Peptidase_M13_dom_2"/>
</dbReference>
<evidence type="ECO:0000256" key="8">
    <source>
        <dbReference type="SAM" id="MobiDB-lite"/>
    </source>
</evidence>
<dbReference type="CDD" id="cd08662">
    <property type="entry name" value="M13"/>
    <property type="match status" value="1"/>
</dbReference>
<dbReference type="GO" id="GO:0004222">
    <property type="term" value="F:metalloendopeptidase activity"/>
    <property type="evidence" value="ECO:0007669"/>
    <property type="project" value="InterPro"/>
</dbReference>
<dbReference type="SUPFAM" id="SSF55486">
    <property type="entry name" value="Metalloproteases ('zincins'), catalytic domain"/>
    <property type="match status" value="1"/>
</dbReference>
<evidence type="ECO:0000256" key="5">
    <source>
        <dbReference type="ARBA" id="ARBA00022801"/>
    </source>
</evidence>
<dbReference type="GO" id="GO:0046872">
    <property type="term" value="F:metal ion binding"/>
    <property type="evidence" value="ECO:0007669"/>
    <property type="project" value="UniProtKB-KW"/>
</dbReference>
<dbReference type="OrthoDB" id="6475849at2759"/>
<evidence type="ECO:0000259" key="11">
    <source>
        <dbReference type="Pfam" id="PF05649"/>
    </source>
</evidence>
<dbReference type="PANTHER" id="PTHR11733:SF167">
    <property type="entry name" value="FI17812P1-RELATED"/>
    <property type="match status" value="1"/>
</dbReference>
<dbReference type="AlphaFoldDB" id="A0A8B7P388"/>
<dbReference type="InterPro" id="IPR024079">
    <property type="entry name" value="MetalloPept_cat_dom_sf"/>
</dbReference>
<keyword evidence="6" id="KW-0862">Zinc</keyword>
<keyword evidence="9" id="KW-0472">Membrane</keyword>
<dbReference type="InterPro" id="IPR018497">
    <property type="entry name" value="Peptidase_M13_C"/>
</dbReference>
<evidence type="ECO:0000313" key="13">
    <source>
        <dbReference type="RefSeq" id="XP_018020487.2"/>
    </source>
</evidence>
<evidence type="ECO:0000313" key="12">
    <source>
        <dbReference type="Proteomes" id="UP000694843"/>
    </source>
</evidence>
<keyword evidence="4" id="KW-0479">Metal-binding</keyword>
<dbReference type="Gene3D" id="1.10.1380.10">
    <property type="entry name" value="Neutral endopeptidase , domain2"/>
    <property type="match status" value="1"/>
</dbReference>
<keyword evidence="12" id="KW-1185">Reference proteome</keyword>
<proteinExistence type="inferred from homology"/>
<dbReference type="InterPro" id="IPR000718">
    <property type="entry name" value="Peptidase_M13"/>
</dbReference>
<keyword evidence="5" id="KW-0378">Hydrolase</keyword>
<dbReference type="OMA" id="WARCISE"/>
<feature type="domain" description="Peptidase M13 C-terminal" evidence="10">
    <location>
        <begin position="577"/>
        <end position="677"/>
    </location>
</feature>
<feature type="domain" description="Peptidase M13 N-terminal" evidence="11">
    <location>
        <begin position="126"/>
        <end position="518"/>
    </location>
</feature>
<protein>
    <submittedName>
        <fullName evidence="13">Endothelin-converting enzyme homolog</fullName>
    </submittedName>
</protein>
<organism evidence="12 13">
    <name type="scientific">Hyalella azteca</name>
    <name type="common">Amphipod</name>
    <dbReference type="NCBI Taxonomy" id="294128"/>
    <lineage>
        <taxon>Eukaryota</taxon>
        <taxon>Metazoa</taxon>
        <taxon>Ecdysozoa</taxon>
        <taxon>Arthropoda</taxon>
        <taxon>Crustacea</taxon>
        <taxon>Multicrustacea</taxon>
        <taxon>Malacostraca</taxon>
        <taxon>Eumalacostraca</taxon>
        <taxon>Peracarida</taxon>
        <taxon>Amphipoda</taxon>
        <taxon>Senticaudata</taxon>
        <taxon>Talitrida</taxon>
        <taxon>Talitroidea</taxon>
        <taxon>Hyalellidae</taxon>
        <taxon>Hyalella</taxon>
    </lineage>
</organism>
<dbReference type="CTD" id="33005"/>
<dbReference type="Pfam" id="PF01431">
    <property type="entry name" value="Peptidase_M13"/>
    <property type="match status" value="1"/>
</dbReference>
<dbReference type="RefSeq" id="XP_018020487.2">
    <property type="nucleotide sequence ID" value="XM_018164998.2"/>
</dbReference>
<sequence>MMTEMTRYKQQMDVEDDLSSLGSARTEDLSSGPTRVRYHMGSHWWRARTPLEKLLLVGFVLLLVTVVILAVSVHMHNHAVLLQSSSFGGSGPFIAHVGDTQRVCLTSECAIVAGRLLANMDPSADPCEDFYRYACGGWVLANPAPDGKASWGALSKLAGDAQTVLRAALEADEKPRSEAEAKARVFYRSCLDKNNTVQDRGAKPLLLKMKELGYKEWGEDVGTKYDIEKDVVNSKINMNSMALFTWGVAEDDKHSSNNIIQFEQGGLTLTSRELYLNASEKTVAKAYLEYITKIGVLLGATPSKAKSVAENIVDVETRIANFTEPPEQRRDVKKLYRNMTLDKLSDVAPFMNWTKFINKAFVEIGEKVSGDTQVVVYAEDFLKSINNMIVDLNANEAGRRKLHHYLTWQYVQRFVSLLSDEFRNAAKALTEALEGVSGEEETWRQCIAATDAAMGPALGAMYVRKALDNSSKKQVEDMLSRIRKAFTRSLQRVSWMDDVTRKAALEKANAIQQMIGYPDYLLNPKELDKKFVDLNLTEDDFFGNNVRVVALHTRDNLRKLFKPVNKTQWDMTPPTVNAYYSPTRNDIVFPAGILQPPLFWSKNPESLNYGAVGVVMGHELGHAFDDQGRDYDKDGNLAPWWQPTTTRLFQTQMQCLVDQYSAYVMSEEHLNGNLTLGALDLSSHAERVEF</sequence>
<feature type="transmembrane region" description="Helical" evidence="9">
    <location>
        <begin position="54"/>
        <end position="75"/>
    </location>
</feature>
<keyword evidence="3" id="KW-0645">Protease</keyword>
<evidence type="ECO:0000256" key="4">
    <source>
        <dbReference type="ARBA" id="ARBA00022723"/>
    </source>
</evidence>
<comment type="similarity">
    <text evidence="2">Belongs to the peptidase M13 family.</text>
</comment>
<keyword evidence="9" id="KW-1133">Transmembrane helix</keyword>
<dbReference type="Gene3D" id="3.40.390.10">
    <property type="entry name" value="Collagenase (Catalytic Domain)"/>
    <property type="match status" value="1"/>
</dbReference>